<evidence type="ECO:0000313" key="15">
    <source>
        <dbReference type="Proteomes" id="UP000515570"/>
    </source>
</evidence>
<evidence type="ECO:0000256" key="4">
    <source>
        <dbReference type="ARBA" id="ARBA00012142"/>
    </source>
</evidence>
<dbReference type="Proteomes" id="UP000515570">
    <property type="component" value="Chromosome"/>
</dbReference>
<dbReference type="EMBL" id="CP059833">
    <property type="protein sequence ID" value="QMV84107.1"/>
    <property type="molecule type" value="Genomic_DNA"/>
</dbReference>
<evidence type="ECO:0000256" key="1">
    <source>
        <dbReference type="ARBA" id="ARBA00001958"/>
    </source>
</evidence>
<dbReference type="Pfam" id="PF00224">
    <property type="entry name" value="PK"/>
    <property type="match status" value="2"/>
</dbReference>
<dbReference type="GO" id="GO:0016301">
    <property type="term" value="F:kinase activity"/>
    <property type="evidence" value="ECO:0007669"/>
    <property type="project" value="UniProtKB-KW"/>
</dbReference>
<dbReference type="Gene3D" id="3.20.20.60">
    <property type="entry name" value="Phosphoenolpyruvate-binding domains"/>
    <property type="match status" value="2"/>
</dbReference>
<dbReference type="RefSeq" id="WP_182384917.1">
    <property type="nucleotide sequence ID" value="NZ_CP059833.1"/>
</dbReference>
<dbReference type="InterPro" id="IPR015813">
    <property type="entry name" value="Pyrv/PenolPyrv_kinase-like_dom"/>
</dbReference>
<dbReference type="InterPro" id="IPR015806">
    <property type="entry name" value="Pyrv_Knase_insert_dom_sf"/>
</dbReference>
<dbReference type="GO" id="GO:0004743">
    <property type="term" value="F:pyruvate kinase activity"/>
    <property type="evidence" value="ECO:0007669"/>
    <property type="project" value="UniProtKB-EC"/>
</dbReference>
<comment type="pathway">
    <text evidence="2">Carbohydrate degradation; glycolysis; pyruvate from D-glyceraldehyde 3-phosphate: step 5/5.</text>
</comment>
<accession>A0A7G5FBW6</accession>
<comment type="similarity">
    <text evidence="3">Belongs to the pyruvate kinase family.</text>
</comment>
<keyword evidence="11" id="KW-0324">Glycolysis</keyword>
<dbReference type="NCBIfam" id="NF011314">
    <property type="entry name" value="PRK14725.1"/>
    <property type="match status" value="1"/>
</dbReference>
<sequence length="620" mass="67530">MGQNQLVPEIDALLKGIADYADERRGDIDRVAPTHFAGALNLVHYKYLRSQDLRRLQSRLSDLGVTRMSTIETGVKSKLEAARNVVGMLEGYGAPYDFADIASHFANADEILEEHTFRLLGATDENTPSRIMVTLPSEAADNIDLVRSFVAAGMDVARINCAHDGPAAWQRMIDNVHRAAAEAGREVLVNMDLAGPKIRAGEIALGPAVGRARVTRDDAGKVMTKSKLWITAVGEAAVPMPEFEGRPALPIQVNKQWLTDLDIGGIISLHDTRGSKREFVVVEKHGDAVLAEGDRNAYIAEGTLLECDYERARAHGIPHVVQALRLYVGDTLVLTSDTDVVCHVEQGLIPTIACSLPEAVTALEVGHNVLFDDGSIAAVVREKRTAPNGASEAVLEVTRAKENGVKLAAHKGINLPDTFLPLDSLTPEDEEHLEFVARHADIAAISFIRTVADVTHVLTVLDRIAAKFSAESPALGQRVRELGLVLKIETVPTFENISEILLEGMRHPNLGLMIARGDLAVELGFDRMTEVPGQIMVVAESAHIPVIVGTQILENMAKNGLPSRAEMTDAAFALRAEAVMLNKGPHITDAIEILNMLSRRLGRSQRKNRMLLRHIHSWDS</sequence>
<dbReference type="SUPFAM" id="SSF51621">
    <property type="entry name" value="Phosphoenolpyruvate/pyruvate domain"/>
    <property type="match status" value="1"/>
</dbReference>
<dbReference type="InterPro" id="IPR015793">
    <property type="entry name" value="Pyrv_Knase_brl"/>
</dbReference>
<comment type="cofactor">
    <cofactor evidence="1">
        <name>K(+)</name>
        <dbReference type="ChEBI" id="CHEBI:29103"/>
    </cofactor>
</comment>
<evidence type="ECO:0000256" key="2">
    <source>
        <dbReference type="ARBA" id="ARBA00004997"/>
    </source>
</evidence>
<evidence type="ECO:0000256" key="12">
    <source>
        <dbReference type="ARBA" id="ARBA00023317"/>
    </source>
</evidence>
<dbReference type="GO" id="GO:0000287">
    <property type="term" value="F:magnesium ion binding"/>
    <property type="evidence" value="ECO:0007669"/>
    <property type="project" value="InterPro"/>
</dbReference>
<keyword evidence="9" id="KW-0067">ATP-binding</keyword>
<keyword evidence="6" id="KW-0479">Metal-binding</keyword>
<proteinExistence type="inferred from homology"/>
<name>A0A7G5FBW6_9CORY</name>
<protein>
    <recommendedName>
        <fullName evidence="4">pyruvate kinase</fullName>
        <ecNumber evidence="4">2.7.1.40</ecNumber>
    </recommendedName>
</protein>
<evidence type="ECO:0000256" key="5">
    <source>
        <dbReference type="ARBA" id="ARBA00022679"/>
    </source>
</evidence>
<dbReference type="EC" id="2.7.1.40" evidence="4"/>
<dbReference type="InterPro" id="IPR001697">
    <property type="entry name" value="Pyr_Knase"/>
</dbReference>
<evidence type="ECO:0000256" key="11">
    <source>
        <dbReference type="ARBA" id="ARBA00023152"/>
    </source>
</evidence>
<dbReference type="GO" id="GO:0005524">
    <property type="term" value="F:ATP binding"/>
    <property type="evidence" value="ECO:0007669"/>
    <property type="project" value="UniProtKB-KW"/>
</dbReference>
<dbReference type="SUPFAM" id="SSF50800">
    <property type="entry name" value="PK beta-barrel domain-like"/>
    <property type="match status" value="1"/>
</dbReference>
<dbReference type="InterPro" id="IPR011037">
    <property type="entry name" value="Pyrv_Knase-like_insert_dom_sf"/>
</dbReference>
<dbReference type="Gene3D" id="2.40.33.10">
    <property type="entry name" value="PK beta-barrel domain-like"/>
    <property type="match status" value="2"/>
</dbReference>
<evidence type="ECO:0000256" key="10">
    <source>
        <dbReference type="ARBA" id="ARBA00022842"/>
    </source>
</evidence>
<keyword evidence="8 14" id="KW-0418">Kinase</keyword>
<evidence type="ECO:0000313" key="14">
    <source>
        <dbReference type="EMBL" id="QMV84107.1"/>
    </source>
</evidence>
<dbReference type="GO" id="GO:0030955">
    <property type="term" value="F:potassium ion binding"/>
    <property type="evidence" value="ECO:0007669"/>
    <property type="project" value="InterPro"/>
</dbReference>
<feature type="domain" description="Pyruvate kinase barrel" evidence="13">
    <location>
        <begin position="131"/>
        <end position="207"/>
    </location>
</feature>
<gene>
    <name evidence="14" type="ORF">HW450_06860</name>
</gene>
<evidence type="ECO:0000256" key="6">
    <source>
        <dbReference type="ARBA" id="ARBA00022723"/>
    </source>
</evidence>
<keyword evidence="15" id="KW-1185">Reference proteome</keyword>
<dbReference type="PANTHER" id="PTHR11817">
    <property type="entry name" value="PYRUVATE KINASE"/>
    <property type="match status" value="1"/>
</dbReference>
<keyword evidence="5" id="KW-0808">Transferase</keyword>
<dbReference type="InterPro" id="IPR040442">
    <property type="entry name" value="Pyrv_kinase-like_dom_sf"/>
</dbReference>
<evidence type="ECO:0000256" key="8">
    <source>
        <dbReference type="ARBA" id="ARBA00022777"/>
    </source>
</evidence>
<evidence type="ECO:0000256" key="3">
    <source>
        <dbReference type="ARBA" id="ARBA00008663"/>
    </source>
</evidence>
<evidence type="ECO:0000256" key="7">
    <source>
        <dbReference type="ARBA" id="ARBA00022741"/>
    </source>
</evidence>
<organism evidence="14 15">
    <name type="scientific">Corynebacterium hindlerae</name>
    <dbReference type="NCBI Taxonomy" id="699041"/>
    <lineage>
        <taxon>Bacteria</taxon>
        <taxon>Bacillati</taxon>
        <taxon>Actinomycetota</taxon>
        <taxon>Actinomycetes</taxon>
        <taxon>Mycobacteriales</taxon>
        <taxon>Corynebacteriaceae</taxon>
        <taxon>Corynebacterium</taxon>
    </lineage>
</organism>
<keyword evidence="12 14" id="KW-0670">Pyruvate</keyword>
<evidence type="ECO:0000259" key="13">
    <source>
        <dbReference type="Pfam" id="PF00224"/>
    </source>
</evidence>
<reference evidence="14 15" key="1">
    <citation type="submission" date="2020-07" db="EMBL/GenBank/DDBJ databases">
        <title>non toxigenic Corynebacterium sp. nov from a clinical source.</title>
        <authorList>
            <person name="Bernier A.-M."/>
            <person name="Bernard K."/>
        </authorList>
    </citation>
    <scope>NUCLEOTIDE SEQUENCE [LARGE SCALE GENOMIC DNA]</scope>
    <source>
        <strain evidence="15">NML 93-0612</strain>
    </source>
</reference>
<keyword evidence="10" id="KW-0460">Magnesium</keyword>
<dbReference type="AlphaFoldDB" id="A0A7G5FBW6"/>
<feature type="domain" description="Pyruvate kinase barrel" evidence="13">
    <location>
        <begin position="322"/>
        <end position="581"/>
    </location>
</feature>
<dbReference type="UniPathway" id="UPA00109">
    <property type="reaction ID" value="UER00188"/>
</dbReference>
<keyword evidence="7" id="KW-0547">Nucleotide-binding</keyword>
<evidence type="ECO:0000256" key="9">
    <source>
        <dbReference type="ARBA" id="ARBA00022840"/>
    </source>
</evidence>